<dbReference type="InterPro" id="IPR046358">
    <property type="entry name" value="Flagellin_C"/>
</dbReference>
<proteinExistence type="predicted"/>
<accession>A0A1U9KH45</accession>
<protein>
    <submittedName>
        <fullName evidence="2">Flagellar biosynthesis protein FlgL</fullName>
    </submittedName>
</protein>
<dbReference type="Proteomes" id="UP000188937">
    <property type="component" value="Chromosome"/>
</dbReference>
<dbReference type="Pfam" id="PF00700">
    <property type="entry name" value="Flagellin_C"/>
    <property type="match status" value="1"/>
</dbReference>
<keyword evidence="2" id="KW-0969">Cilium</keyword>
<keyword evidence="3" id="KW-1185">Reference proteome</keyword>
<keyword evidence="2" id="KW-0966">Cell projection</keyword>
<dbReference type="OrthoDB" id="7260935at2"/>
<organism evidence="2 3">
    <name type="scientific">Acetobacter aceti</name>
    <dbReference type="NCBI Taxonomy" id="435"/>
    <lineage>
        <taxon>Bacteria</taxon>
        <taxon>Pseudomonadati</taxon>
        <taxon>Pseudomonadota</taxon>
        <taxon>Alphaproteobacteria</taxon>
        <taxon>Acetobacterales</taxon>
        <taxon>Acetobacteraceae</taxon>
        <taxon>Acetobacter</taxon>
        <taxon>Acetobacter subgen. Acetobacter</taxon>
    </lineage>
</organism>
<name>A0A1U9KH45_ACEAC</name>
<evidence type="ECO:0000313" key="2">
    <source>
        <dbReference type="EMBL" id="AQS85110.1"/>
    </source>
</evidence>
<keyword evidence="2" id="KW-0282">Flagellum</keyword>
<dbReference type="AlphaFoldDB" id="A0A1U9KH45"/>
<evidence type="ECO:0000259" key="1">
    <source>
        <dbReference type="Pfam" id="PF00700"/>
    </source>
</evidence>
<dbReference type="SUPFAM" id="SSF64518">
    <property type="entry name" value="Phase 1 flagellin"/>
    <property type="match status" value="1"/>
</dbReference>
<dbReference type="Gene3D" id="1.20.1330.10">
    <property type="entry name" value="f41 fragment of flagellin, N-terminal domain"/>
    <property type="match status" value="1"/>
</dbReference>
<dbReference type="KEGG" id="aace:A0U92_10330"/>
<dbReference type="RefSeq" id="WP_077813155.1">
    <property type="nucleotide sequence ID" value="NZ_CP014692.1"/>
</dbReference>
<sequence length="368" mass="37053">MSTSVGLYGASGTAYVLQQALSTLTNEQTQLAGQATSGVSSDSYAGLGDQRGQALSLQPQITAISTWQNSISGAQTNLSVTQSALTEIASLNTTLQTNLLSLGGSYGTDTLSTIVSSAQAALSQLGDYLNTTGSNGYVFAGSDVNNAPVTDASNLATSGLATATSGIVSQLDTLGADSVFETATSYASSGGTFTDSDGVTSSLSVFSPALSTDPVSAKALEAKAVVGQSSVVSVGMVATEGTTPADSTTTGSAIRDLMRNLMIVASLGSADTSSSNFSDLVTKLKASTTSVGISLATEEGSIGLTQSSLTTQSTNLSTMSTMLVSQLSNIKDVDIAAVSVQTGNIQDQLLASYTLISDLKGMTLASYI</sequence>
<evidence type="ECO:0000313" key="3">
    <source>
        <dbReference type="Proteomes" id="UP000188937"/>
    </source>
</evidence>
<dbReference type="STRING" id="435.A0U92_10330"/>
<dbReference type="EMBL" id="CP014692">
    <property type="protein sequence ID" value="AQS85110.1"/>
    <property type="molecule type" value="Genomic_DNA"/>
</dbReference>
<feature type="domain" description="Flagellin C-terminal" evidence="1">
    <location>
        <begin position="295"/>
        <end position="366"/>
    </location>
</feature>
<gene>
    <name evidence="2" type="ORF">A0U92_10330</name>
</gene>
<reference evidence="2 3" key="1">
    <citation type="submission" date="2016-03" db="EMBL/GenBank/DDBJ databases">
        <title>Acetic acid bacteria sequencing.</title>
        <authorList>
            <person name="Brandt J."/>
            <person name="Jakob F."/>
            <person name="Vogel R.F."/>
        </authorList>
    </citation>
    <scope>NUCLEOTIDE SEQUENCE [LARGE SCALE GENOMIC DNA]</scope>
    <source>
        <strain evidence="2 3">TMW2.1153</strain>
    </source>
</reference>